<protein>
    <recommendedName>
        <fullName evidence="3">Exo-alpha-sialidase</fullName>
    </recommendedName>
</protein>
<comment type="caution">
    <text evidence="1">The sequence shown here is derived from an EMBL/GenBank/DDBJ whole genome shotgun (WGS) entry which is preliminary data.</text>
</comment>
<gene>
    <name evidence="1" type="ORF">WMW72_13050</name>
</gene>
<keyword evidence="2" id="KW-1185">Reference proteome</keyword>
<dbReference type="EMBL" id="JBBPCC010000007">
    <property type="protein sequence ID" value="MEK8128829.1"/>
    <property type="molecule type" value="Genomic_DNA"/>
</dbReference>
<dbReference type="SUPFAM" id="SSF50939">
    <property type="entry name" value="Sialidases"/>
    <property type="match status" value="1"/>
</dbReference>
<dbReference type="InterPro" id="IPR036278">
    <property type="entry name" value="Sialidase_sf"/>
</dbReference>
<dbReference type="PROSITE" id="PS51257">
    <property type="entry name" value="PROKAR_LIPOPROTEIN"/>
    <property type="match status" value="1"/>
</dbReference>
<evidence type="ECO:0000313" key="2">
    <source>
        <dbReference type="Proteomes" id="UP001469365"/>
    </source>
</evidence>
<dbReference type="RefSeq" id="WP_341415919.1">
    <property type="nucleotide sequence ID" value="NZ_JBBPCC010000007.1"/>
</dbReference>
<evidence type="ECO:0008006" key="3">
    <source>
        <dbReference type="Google" id="ProtNLM"/>
    </source>
</evidence>
<accession>A0ABU9DIY2</accession>
<dbReference type="Gene3D" id="2.120.10.10">
    <property type="match status" value="1"/>
</dbReference>
<name>A0ABU9DIY2_9BACL</name>
<dbReference type="Proteomes" id="UP001469365">
    <property type="component" value="Unassembled WGS sequence"/>
</dbReference>
<proteinExistence type="predicted"/>
<sequence>MKLCLIIQTLILSAILAAGCDHSKPQNEQTPASMAIISQDPIETPDTTSTPVVLSGFPMPLTSGNRIFFTYEGDLTGWTVDRPPNASVRTGLQVYRTDTHGVNWNSNQLPIEQAWEAEVDQDHILASLHQNGSSWLLLQSEPKGDITQKTLYLSEDGGTTWTFNSDLTSSISGFVNSMMVQEDGIRFGTVRSDFIKEKGSDTVYYETIDNGSSWHLFNTASILRFHGNPAALDIIKRFADHWLAQDEQKVRELFVEGASESWIEPMKKHKYTFIGAYPPTNEDKQAPFCVGLRYQIDVKDDSVGTMAICVRKQQSSNEWRVYMFD</sequence>
<evidence type="ECO:0000313" key="1">
    <source>
        <dbReference type="EMBL" id="MEK8128829.1"/>
    </source>
</evidence>
<organism evidence="1 2">
    <name type="scientific">Paenibacillus filicis</name>
    <dbReference type="NCBI Taxonomy" id="669464"/>
    <lineage>
        <taxon>Bacteria</taxon>
        <taxon>Bacillati</taxon>
        <taxon>Bacillota</taxon>
        <taxon>Bacilli</taxon>
        <taxon>Bacillales</taxon>
        <taxon>Paenibacillaceae</taxon>
        <taxon>Paenibacillus</taxon>
    </lineage>
</organism>
<reference evidence="1 2" key="1">
    <citation type="submission" date="2024-04" db="EMBL/GenBank/DDBJ databases">
        <title>draft genome sequnece of Paenibacillus filicis.</title>
        <authorList>
            <person name="Kim D.-U."/>
        </authorList>
    </citation>
    <scope>NUCLEOTIDE SEQUENCE [LARGE SCALE GENOMIC DNA]</scope>
    <source>
        <strain evidence="1 2">KACC14197</strain>
    </source>
</reference>